<dbReference type="GO" id="GO:0046983">
    <property type="term" value="F:protein dimerization activity"/>
    <property type="evidence" value="ECO:0007669"/>
    <property type="project" value="InterPro"/>
</dbReference>
<dbReference type="InterPro" id="IPR036638">
    <property type="entry name" value="HLH_DNA-bd_sf"/>
</dbReference>
<evidence type="ECO:0000313" key="3">
    <source>
        <dbReference type="Proteomes" id="UP001152320"/>
    </source>
</evidence>
<evidence type="ECO:0000259" key="1">
    <source>
        <dbReference type="PROSITE" id="PS50888"/>
    </source>
</evidence>
<dbReference type="PANTHER" id="PTHR23349:SF63">
    <property type="entry name" value="FER3-LIKE PROTEIN"/>
    <property type="match status" value="1"/>
</dbReference>
<dbReference type="Proteomes" id="UP001152320">
    <property type="component" value="Chromosome 18"/>
</dbReference>
<proteinExistence type="predicted"/>
<keyword evidence="3" id="KW-1185">Reference proteome</keyword>
<evidence type="ECO:0000313" key="2">
    <source>
        <dbReference type="EMBL" id="KAJ8025302.1"/>
    </source>
</evidence>
<dbReference type="GO" id="GO:0032502">
    <property type="term" value="P:developmental process"/>
    <property type="evidence" value="ECO:0007669"/>
    <property type="project" value="TreeGrafter"/>
</dbReference>
<reference evidence="2" key="1">
    <citation type="submission" date="2021-10" db="EMBL/GenBank/DDBJ databases">
        <title>Tropical sea cucumber genome reveals ecological adaptation and Cuvierian tubules defense mechanism.</title>
        <authorList>
            <person name="Chen T."/>
        </authorList>
    </citation>
    <scope>NUCLEOTIDE SEQUENCE</scope>
    <source>
        <strain evidence="2">Nanhai2018</strain>
        <tissue evidence="2">Muscle</tissue>
    </source>
</reference>
<dbReference type="Gene3D" id="4.10.280.10">
    <property type="entry name" value="Helix-loop-helix DNA-binding domain"/>
    <property type="match status" value="1"/>
</dbReference>
<accession>A0A9Q0YRX4</accession>
<gene>
    <name evidence="2" type="ORF">HOLleu_35474</name>
</gene>
<name>A0A9Q0YRX4_HOLLE</name>
<dbReference type="GO" id="GO:0000977">
    <property type="term" value="F:RNA polymerase II transcription regulatory region sequence-specific DNA binding"/>
    <property type="evidence" value="ECO:0007669"/>
    <property type="project" value="TreeGrafter"/>
</dbReference>
<feature type="domain" description="BHLH" evidence="1">
    <location>
        <begin position="139"/>
        <end position="191"/>
    </location>
</feature>
<comment type="caution">
    <text evidence="2">The sequence shown here is derived from an EMBL/GenBank/DDBJ whole genome shotgun (WGS) entry which is preliminary data.</text>
</comment>
<protein>
    <submittedName>
        <fullName evidence="2">Protein Fer3</fullName>
    </submittedName>
</protein>
<dbReference type="SMART" id="SM00353">
    <property type="entry name" value="HLH"/>
    <property type="match status" value="1"/>
</dbReference>
<dbReference type="PROSITE" id="PS50888">
    <property type="entry name" value="BHLH"/>
    <property type="match status" value="1"/>
</dbReference>
<dbReference type="AlphaFoldDB" id="A0A9Q0YRX4"/>
<organism evidence="2 3">
    <name type="scientific">Holothuria leucospilota</name>
    <name type="common">Black long sea cucumber</name>
    <name type="synonym">Mertensiothuria leucospilota</name>
    <dbReference type="NCBI Taxonomy" id="206669"/>
    <lineage>
        <taxon>Eukaryota</taxon>
        <taxon>Metazoa</taxon>
        <taxon>Echinodermata</taxon>
        <taxon>Eleutherozoa</taxon>
        <taxon>Echinozoa</taxon>
        <taxon>Holothuroidea</taxon>
        <taxon>Aspidochirotacea</taxon>
        <taxon>Aspidochirotida</taxon>
        <taxon>Holothuriidae</taxon>
        <taxon>Holothuria</taxon>
    </lineage>
</organism>
<sequence>MGNEFVSDFANTWSNGNQAVFDGYDPRENQSTEKGYLPQEPACLISCSPRRDAEFHASLSQGNSLVNLENFQGSLRQVVESENLSCQSQAVGLFSYQCQCVATKANSPNFKNTARENNLPVPTKHCLKSKKRRRKTTPAQRKAANIRERRRMFGLNDAFDQLRKKVPTFDHENKLSRIETLRLAIRYIGFMTDELQGPL</sequence>
<dbReference type="PANTHER" id="PTHR23349">
    <property type="entry name" value="BASIC HELIX-LOOP-HELIX TRANSCRIPTION FACTOR, TWIST"/>
    <property type="match status" value="1"/>
</dbReference>
<dbReference type="OrthoDB" id="10048995at2759"/>
<dbReference type="InterPro" id="IPR011598">
    <property type="entry name" value="bHLH_dom"/>
</dbReference>
<dbReference type="EMBL" id="JAIZAY010000018">
    <property type="protein sequence ID" value="KAJ8025302.1"/>
    <property type="molecule type" value="Genomic_DNA"/>
</dbReference>
<dbReference type="GO" id="GO:0000981">
    <property type="term" value="F:DNA-binding transcription factor activity, RNA polymerase II-specific"/>
    <property type="evidence" value="ECO:0007669"/>
    <property type="project" value="TreeGrafter"/>
</dbReference>
<dbReference type="InterPro" id="IPR050283">
    <property type="entry name" value="E-box_TF_Regulators"/>
</dbReference>
<dbReference type="SUPFAM" id="SSF47459">
    <property type="entry name" value="HLH, helix-loop-helix DNA-binding domain"/>
    <property type="match status" value="1"/>
</dbReference>
<dbReference type="CDD" id="cd11415">
    <property type="entry name" value="bHLH_TS_FERD3L_NATO3"/>
    <property type="match status" value="1"/>
</dbReference>
<dbReference type="Pfam" id="PF00010">
    <property type="entry name" value="HLH"/>
    <property type="match status" value="1"/>
</dbReference>